<dbReference type="GO" id="GO:0006351">
    <property type="term" value="P:DNA-templated transcription"/>
    <property type="evidence" value="ECO:0007669"/>
    <property type="project" value="TreeGrafter"/>
</dbReference>
<reference evidence="6 7" key="1">
    <citation type="submission" date="2018-11" db="EMBL/GenBank/DDBJ databases">
        <title>Genomic Encyclopedia of Type Strains, Phase IV (KMG-IV): sequencing the most valuable type-strain genomes for metagenomic binning, comparative biology and taxonomic classification.</title>
        <authorList>
            <person name="Goeker M."/>
        </authorList>
    </citation>
    <scope>NUCLEOTIDE SEQUENCE [LARGE SCALE GENOMIC DNA]</scope>
    <source>
        <strain evidence="6 7">DSM 21945</strain>
    </source>
</reference>
<evidence type="ECO:0000256" key="4">
    <source>
        <dbReference type="ARBA" id="ARBA00023163"/>
    </source>
</evidence>
<organism evidence="6 7">
    <name type="scientific">Gallaecimonas pentaromativorans</name>
    <dbReference type="NCBI Taxonomy" id="584787"/>
    <lineage>
        <taxon>Bacteria</taxon>
        <taxon>Pseudomonadati</taxon>
        <taxon>Pseudomonadota</taxon>
        <taxon>Gammaproteobacteria</taxon>
        <taxon>Enterobacterales</taxon>
        <taxon>Gallaecimonadaceae</taxon>
        <taxon>Gallaecimonas</taxon>
    </lineage>
</organism>
<dbReference type="OrthoDB" id="9815676at2"/>
<dbReference type="Proteomes" id="UP000268033">
    <property type="component" value="Unassembled WGS sequence"/>
</dbReference>
<evidence type="ECO:0000256" key="1">
    <source>
        <dbReference type="ARBA" id="ARBA00009437"/>
    </source>
</evidence>
<dbReference type="InterPro" id="IPR005119">
    <property type="entry name" value="LysR_subst-bd"/>
</dbReference>
<comment type="similarity">
    <text evidence="1">Belongs to the LysR transcriptional regulatory family.</text>
</comment>
<dbReference type="PROSITE" id="PS50931">
    <property type="entry name" value="HTH_LYSR"/>
    <property type="match status" value="1"/>
</dbReference>
<dbReference type="RefSeq" id="WP_050658336.1">
    <property type="nucleotide sequence ID" value="NZ_LFWC01000004.1"/>
</dbReference>
<dbReference type="STRING" id="584787.GCA_001247655_02831"/>
<dbReference type="InterPro" id="IPR048071">
    <property type="entry name" value="CrgA-like_PBP2"/>
</dbReference>
<accession>A0A3N1PAX4</accession>
<dbReference type="Pfam" id="PF00126">
    <property type="entry name" value="HTH_1"/>
    <property type="match status" value="1"/>
</dbReference>
<feature type="domain" description="HTH lysR-type" evidence="5">
    <location>
        <begin position="1"/>
        <end position="60"/>
    </location>
</feature>
<dbReference type="GO" id="GO:0003700">
    <property type="term" value="F:DNA-binding transcription factor activity"/>
    <property type="evidence" value="ECO:0007669"/>
    <property type="project" value="InterPro"/>
</dbReference>
<dbReference type="GO" id="GO:0043565">
    <property type="term" value="F:sequence-specific DNA binding"/>
    <property type="evidence" value="ECO:0007669"/>
    <property type="project" value="TreeGrafter"/>
</dbReference>
<dbReference type="Gene3D" id="3.40.190.10">
    <property type="entry name" value="Periplasmic binding protein-like II"/>
    <property type="match status" value="2"/>
</dbReference>
<keyword evidence="2" id="KW-0805">Transcription regulation</keyword>
<evidence type="ECO:0000313" key="6">
    <source>
        <dbReference type="EMBL" id="ROQ25765.1"/>
    </source>
</evidence>
<dbReference type="PANTHER" id="PTHR30537:SF20">
    <property type="entry name" value="TRANSCRIPTIONAL REGULATORY PROTEIN"/>
    <property type="match status" value="1"/>
</dbReference>
<keyword evidence="7" id="KW-1185">Reference proteome</keyword>
<keyword evidence="3" id="KW-0238">DNA-binding</keyword>
<dbReference type="SUPFAM" id="SSF46785">
    <property type="entry name" value="Winged helix' DNA-binding domain"/>
    <property type="match status" value="1"/>
</dbReference>
<proteinExistence type="inferred from homology"/>
<dbReference type="Gene3D" id="1.10.10.10">
    <property type="entry name" value="Winged helix-like DNA-binding domain superfamily/Winged helix DNA-binding domain"/>
    <property type="match status" value="1"/>
</dbReference>
<dbReference type="CDD" id="cd08478">
    <property type="entry name" value="PBP2_CrgA"/>
    <property type="match status" value="1"/>
</dbReference>
<dbReference type="FunFam" id="1.10.10.10:FF:000001">
    <property type="entry name" value="LysR family transcriptional regulator"/>
    <property type="match status" value="1"/>
</dbReference>
<dbReference type="Pfam" id="PF03466">
    <property type="entry name" value="LysR_substrate"/>
    <property type="match status" value="1"/>
</dbReference>
<dbReference type="PANTHER" id="PTHR30537">
    <property type="entry name" value="HTH-TYPE TRANSCRIPTIONAL REGULATOR"/>
    <property type="match status" value="1"/>
</dbReference>
<dbReference type="AlphaFoldDB" id="A0A3N1PAX4"/>
<dbReference type="SUPFAM" id="SSF53850">
    <property type="entry name" value="Periplasmic binding protein-like II"/>
    <property type="match status" value="1"/>
</dbReference>
<evidence type="ECO:0000256" key="2">
    <source>
        <dbReference type="ARBA" id="ARBA00023015"/>
    </source>
</evidence>
<gene>
    <name evidence="6" type="ORF">EDC28_10574</name>
</gene>
<dbReference type="InterPro" id="IPR036388">
    <property type="entry name" value="WH-like_DNA-bd_sf"/>
</dbReference>
<keyword evidence="4" id="KW-0804">Transcription</keyword>
<dbReference type="InterPro" id="IPR000847">
    <property type="entry name" value="LysR_HTH_N"/>
</dbReference>
<sequence length="299" mass="32858">MKATLDEMQVFIAVVDCGSISAAAERLEQTVSATSRTLARLEEKLGTTLLRRTTRRLSLTEEGRDYLARVRDIISSVQASEEMLAIRRSKPAGLLRVDAATPFMLHVIAPLVAGYRRQYPEVELELNSNEGIIDLLERRTDVAIRIGELKDSTLHAKAIGQSQVRILASPDYLAKAGTPRQVSELAGHPLLGFSQPEHLNDWPLLDARGQRLHVRPAIRASSGETVRQLALNGGGICCLSDFMTANDRKAGRLVSLFDTQTLSQRQSINAVYYRNTAVSARISSFIAYLAGAIGERGFD</sequence>
<dbReference type="InterPro" id="IPR036390">
    <property type="entry name" value="WH_DNA-bd_sf"/>
</dbReference>
<evidence type="ECO:0000313" key="7">
    <source>
        <dbReference type="Proteomes" id="UP000268033"/>
    </source>
</evidence>
<name>A0A3N1PAX4_9GAMM</name>
<evidence type="ECO:0000256" key="3">
    <source>
        <dbReference type="ARBA" id="ARBA00023125"/>
    </source>
</evidence>
<protein>
    <submittedName>
        <fullName evidence="6">LysR family transcriptional regulator</fullName>
    </submittedName>
</protein>
<dbReference type="InterPro" id="IPR058163">
    <property type="entry name" value="LysR-type_TF_proteobact-type"/>
</dbReference>
<evidence type="ECO:0000259" key="5">
    <source>
        <dbReference type="PROSITE" id="PS50931"/>
    </source>
</evidence>
<comment type="caution">
    <text evidence="6">The sequence shown here is derived from an EMBL/GenBank/DDBJ whole genome shotgun (WGS) entry which is preliminary data.</text>
</comment>
<dbReference type="EMBL" id="RJUL01000005">
    <property type="protein sequence ID" value="ROQ25765.1"/>
    <property type="molecule type" value="Genomic_DNA"/>
</dbReference>